<organism evidence="2 3">
    <name type="scientific">Archaeoglobus sulfaticallidus PM70-1</name>
    <dbReference type="NCBI Taxonomy" id="387631"/>
    <lineage>
        <taxon>Archaea</taxon>
        <taxon>Methanobacteriati</taxon>
        <taxon>Methanobacteriota</taxon>
        <taxon>Archaeoglobi</taxon>
        <taxon>Archaeoglobales</taxon>
        <taxon>Archaeoglobaceae</taxon>
        <taxon>Archaeoglobus</taxon>
    </lineage>
</organism>
<dbReference type="RefSeq" id="WP_015591288.1">
    <property type="nucleotide sequence ID" value="NC_021169.1"/>
</dbReference>
<dbReference type="GeneID" id="15393354"/>
<accession>N0BN20</accession>
<name>N0BN20_9EURY</name>
<dbReference type="eggNOG" id="arCOG01972">
    <property type="taxonomic scope" value="Archaea"/>
</dbReference>
<dbReference type="InterPro" id="IPR013766">
    <property type="entry name" value="Thioredoxin_domain"/>
</dbReference>
<gene>
    <name evidence="2" type="ORF">Asulf_01719</name>
</gene>
<evidence type="ECO:0000259" key="1">
    <source>
        <dbReference type="Pfam" id="PF00085"/>
    </source>
</evidence>
<dbReference type="PROSITE" id="PS51257">
    <property type="entry name" value="PROKAR_LIPOPROTEIN"/>
    <property type="match status" value="1"/>
</dbReference>
<proteinExistence type="predicted"/>
<dbReference type="EMBL" id="CP005290">
    <property type="protein sequence ID" value="AGK61690.1"/>
    <property type="molecule type" value="Genomic_DNA"/>
</dbReference>
<dbReference type="Gene3D" id="3.40.30.10">
    <property type="entry name" value="Glutaredoxin"/>
    <property type="match status" value="1"/>
</dbReference>
<dbReference type="Pfam" id="PF00085">
    <property type="entry name" value="Thioredoxin"/>
    <property type="match status" value="1"/>
</dbReference>
<dbReference type="AlphaFoldDB" id="N0BN20"/>
<feature type="domain" description="Thioredoxin" evidence="1">
    <location>
        <begin position="32"/>
        <end position="104"/>
    </location>
</feature>
<dbReference type="STRING" id="387631.Asulf_01719"/>
<dbReference type="HOGENOM" id="CLU_155661_0_0_2"/>
<evidence type="ECO:0000313" key="2">
    <source>
        <dbReference type="EMBL" id="AGK61690.1"/>
    </source>
</evidence>
<dbReference type="CDD" id="cd02961">
    <property type="entry name" value="PDI_a_family"/>
    <property type="match status" value="1"/>
</dbReference>
<keyword evidence="3" id="KW-1185">Reference proteome</keyword>
<dbReference type="SUPFAM" id="SSF52833">
    <property type="entry name" value="Thioredoxin-like"/>
    <property type="match status" value="1"/>
</dbReference>
<dbReference type="KEGG" id="ast:Asulf_01719"/>
<dbReference type="InterPro" id="IPR036249">
    <property type="entry name" value="Thioredoxin-like_sf"/>
</dbReference>
<dbReference type="Proteomes" id="UP000013307">
    <property type="component" value="Chromosome"/>
</dbReference>
<dbReference type="OrthoDB" id="35385at2157"/>
<evidence type="ECO:0000313" key="3">
    <source>
        <dbReference type="Proteomes" id="UP000013307"/>
    </source>
</evidence>
<reference evidence="2 3" key="1">
    <citation type="journal article" date="2013" name="Genome Announc.">
        <title>Complete Genome Sequence of the Thermophilic and Facultatively Chemolithoautotrophic Sulfate Reducer Archaeoglobus sulfaticallidus Strain PM70-1T.</title>
        <authorList>
            <person name="Stokke R."/>
            <person name="Hocking W.P."/>
            <person name="Steinsbu B.O."/>
            <person name="Steen I.H."/>
        </authorList>
    </citation>
    <scope>NUCLEOTIDE SEQUENCE [LARGE SCALE GENOMIC DNA]</scope>
    <source>
        <strain evidence="2">PM70-1</strain>
    </source>
</reference>
<protein>
    <recommendedName>
        <fullName evidence="1">Thioredoxin domain-containing protein</fullName>
    </recommendedName>
</protein>
<sequence length="109" mass="12490">MRWLLLILIVFLAGCVTEKTEDQVVKGDIYFFFSPNCPHCKNVEPYVINASKKVEINFCQVENLTDTCKEIAEKIKLRGVPTAVVVEKDKVYVYSGETKVKNLMLEIMK</sequence>